<dbReference type="GO" id="GO:0008810">
    <property type="term" value="F:cellulase activity"/>
    <property type="evidence" value="ECO:0007669"/>
    <property type="project" value="UniProtKB-EC"/>
</dbReference>
<protein>
    <submittedName>
        <fullName evidence="9">Endoglucanase</fullName>
        <ecNumber evidence="9">3.2.1.4</ecNumber>
    </submittedName>
</protein>
<evidence type="ECO:0000256" key="1">
    <source>
        <dbReference type="ARBA" id="ARBA00005641"/>
    </source>
</evidence>
<keyword evidence="4" id="KW-0119">Carbohydrate metabolism</keyword>
<comment type="similarity">
    <text evidence="1 7">Belongs to the glycosyl hydrolase 5 (cellulase A) family.</text>
</comment>
<dbReference type="Pfam" id="PF00150">
    <property type="entry name" value="Cellulase"/>
    <property type="match status" value="1"/>
</dbReference>
<keyword evidence="5 7" id="KW-0326">Glycosidase</keyword>
<keyword evidence="2 7" id="KW-0378">Hydrolase</keyword>
<evidence type="ECO:0000256" key="2">
    <source>
        <dbReference type="ARBA" id="ARBA00022801"/>
    </source>
</evidence>
<keyword evidence="10" id="KW-1185">Reference proteome</keyword>
<accession>A0ABU3GUD2</accession>
<dbReference type="EC" id="3.2.1.4" evidence="9"/>
<dbReference type="EMBL" id="JAVLVU010000001">
    <property type="protein sequence ID" value="MDT3403181.1"/>
    <property type="molecule type" value="Genomic_DNA"/>
</dbReference>
<evidence type="ECO:0000259" key="8">
    <source>
        <dbReference type="Pfam" id="PF00150"/>
    </source>
</evidence>
<feature type="domain" description="Glycoside hydrolase family 5" evidence="8">
    <location>
        <begin position="73"/>
        <end position="354"/>
    </location>
</feature>
<evidence type="ECO:0000313" key="9">
    <source>
        <dbReference type="EMBL" id="MDT3403181.1"/>
    </source>
</evidence>
<dbReference type="Gene3D" id="3.20.20.80">
    <property type="entry name" value="Glycosidases"/>
    <property type="match status" value="1"/>
</dbReference>
<keyword evidence="3" id="KW-0136">Cellulose degradation</keyword>
<gene>
    <name evidence="9" type="ORF">QE417_002253</name>
</gene>
<name>A0ABU3GUD2_9SPHI</name>
<dbReference type="SUPFAM" id="SSF51445">
    <property type="entry name" value="(Trans)glycosidases"/>
    <property type="match status" value="1"/>
</dbReference>
<evidence type="ECO:0000256" key="6">
    <source>
        <dbReference type="ARBA" id="ARBA00023326"/>
    </source>
</evidence>
<comment type="caution">
    <text evidence="9">The sequence shown here is derived from an EMBL/GenBank/DDBJ whole genome shotgun (WGS) entry which is preliminary data.</text>
</comment>
<dbReference type="InterPro" id="IPR001547">
    <property type="entry name" value="Glyco_hydro_5"/>
</dbReference>
<dbReference type="InterPro" id="IPR017853">
    <property type="entry name" value="GH"/>
</dbReference>
<evidence type="ECO:0000256" key="4">
    <source>
        <dbReference type="ARBA" id="ARBA00023277"/>
    </source>
</evidence>
<dbReference type="PANTHER" id="PTHR31297:SF41">
    <property type="entry name" value="ENDOGLUCANASE, PUTATIVE (AFU_ORTHOLOGUE AFUA_5G01830)-RELATED"/>
    <property type="match status" value="1"/>
</dbReference>
<sequence length="382" mass="43750">MLNIEINKISLLTLSKVKPFWLFFVIVCFAGAKSTPTFAQTRAIAIKRAASLDNGISISWLEQTWNADALKQRPVADSDFKLLKKLGFKSIRLPVAFKYYESKHISIITVIKSIDYVWNLCNRHGFKLVIDYHYGNLNDTNYVAETRSIINTWSILTRKYAKASPDKLFFEIYNEPPPMSPQVWKDAAYNIVTALRKIDAKRTFLVGASNYNSIYELSRMVRLGDENIIYTCHFYEPFFFTHQGASWVGNQVSTTGVPFPYTVENFPAINPKAKNTWGETNYNQYKTDGNERSVKDKLQIVKNWAGTYGVPVICSEYGVYNKYADLDSRCRYIKAVRSVLKELHIPGMLWEYNGNFSLFSGKPTIKNLPVCMANAIGYEPKK</sequence>
<evidence type="ECO:0000256" key="7">
    <source>
        <dbReference type="RuleBase" id="RU361153"/>
    </source>
</evidence>
<proteinExistence type="inferred from homology"/>
<evidence type="ECO:0000313" key="10">
    <source>
        <dbReference type="Proteomes" id="UP001258315"/>
    </source>
</evidence>
<organism evidence="9 10">
    <name type="scientific">Mucilaginibacter terrae</name>
    <dbReference type="NCBI Taxonomy" id="1955052"/>
    <lineage>
        <taxon>Bacteria</taxon>
        <taxon>Pseudomonadati</taxon>
        <taxon>Bacteroidota</taxon>
        <taxon>Sphingobacteriia</taxon>
        <taxon>Sphingobacteriales</taxon>
        <taxon>Sphingobacteriaceae</taxon>
        <taxon>Mucilaginibacter</taxon>
    </lineage>
</organism>
<dbReference type="Proteomes" id="UP001258315">
    <property type="component" value="Unassembled WGS sequence"/>
</dbReference>
<reference evidence="10" key="1">
    <citation type="submission" date="2023-07" db="EMBL/GenBank/DDBJ databases">
        <title>Functional and genomic diversity of the sorghum phyllosphere microbiome.</title>
        <authorList>
            <person name="Shade A."/>
        </authorList>
    </citation>
    <scope>NUCLEOTIDE SEQUENCE [LARGE SCALE GENOMIC DNA]</scope>
    <source>
        <strain evidence="10">SORGH_AS_0422</strain>
    </source>
</reference>
<dbReference type="PANTHER" id="PTHR31297">
    <property type="entry name" value="GLUCAN ENDO-1,6-BETA-GLUCOSIDASE B"/>
    <property type="match status" value="1"/>
</dbReference>
<dbReference type="RefSeq" id="WP_311949975.1">
    <property type="nucleotide sequence ID" value="NZ_JAVLVU010000001.1"/>
</dbReference>
<dbReference type="InterPro" id="IPR050386">
    <property type="entry name" value="Glycosyl_hydrolase_5"/>
</dbReference>
<evidence type="ECO:0000256" key="5">
    <source>
        <dbReference type="ARBA" id="ARBA00023295"/>
    </source>
</evidence>
<keyword evidence="6" id="KW-0624">Polysaccharide degradation</keyword>
<evidence type="ECO:0000256" key="3">
    <source>
        <dbReference type="ARBA" id="ARBA00023001"/>
    </source>
</evidence>